<proteinExistence type="predicted"/>
<dbReference type="Proteomes" id="UP000314294">
    <property type="component" value="Unassembled WGS sequence"/>
</dbReference>
<sequence length="168" mass="19983">MGRKREARCWLCMRNDRPSARRSLFDPDTCWPRGCTAGTKGARRSERHVKCHLSEYELDAARLPHQQLPHKTLPQVFQIAVVVFSFLLLSKKHRLSILRLHLRFHRPVLLSRRLSGQRVGHLHEEHFLAFTQTPSMQQLRKNFRLRERRGPESSFRLLDFSFLLLLFY</sequence>
<evidence type="ECO:0000313" key="1">
    <source>
        <dbReference type="EMBL" id="TNN57273.1"/>
    </source>
</evidence>
<gene>
    <name evidence="1" type="ORF">EYF80_032532</name>
</gene>
<name>A0A4Z2GWY0_9TELE</name>
<reference evidence="1 2" key="1">
    <citation type="submission" date="2019-03" db="EMBL/GenBank/DDBJ databases">
        <title>First draft genome of Liparis tanakae, snailfish: a comprehensive survey of snailfish specific genes.</title>
        <authorList>
            <person name="Kim W."/>
            <person name="Song I."/>
            <person name="Jeong J.-H."/>
            <person name="Kim D."/>
            <person name="Kim S."/>
            <person name="Ryu S."/>
            <person name="Song J.Y."/>
            <person name="Lee S.K."/>
        </authorList>
    </citation>
    <scope>NUCLEOTIDE SEQUENCE [LARGE SCALE GENOMIC DNA]</scope>
    <source>
        <tissue evidence="1">Muscle</tissue>
    </source>
</reference>
<protein>
    <submittedName>
        <fullName evidence="1">Uncharacterized protein</fullName>
    </submittedName>
</protein>
<comment type="caution">
    <text evidence="1">The sequence shown here is derived from an EMBL/GenBank/DDBJ whole genome shotgun (WGS) entry which is preliminary data.</text>
</comment>
<evidence type="ECO:0000313" key="2">
    <source>
        <dbReference type="Proteomes" id="UP000314294"/>
    </source>
</evidence>
<keyword evidence="2" id="KW-1185">Reference proteome</keyword>
<accession>A0A4Z2GWY0</accession>
<dbReference type="AlphaFoldDB" id="A0A4Z2GWY0"/>
<organism evidence="1 2">
    <name type="scientific">Liparis tanakae</name>
    <name type="common">Tanaka's snailfish</name>
    <dbReference type="NCBI Taxonomy" id="230148"/>
    <lineage>
        <taxon>Eukaryota</taxon>
        <taxon>Metazoa</taxon>
        <taxon>Chordata</taxon>
        <taxon>Craniata</taxon>
        <taxon>Vertebrata</taxon>
        <taxon>Euteleostomi</taxon>
        <taxon>Actinopterygii</taxon>
        <taxon>Neopterygii</taxon>
        <taxon>Teleostei</taxon>
        <taxon>Neoteleostei</taxon>
        <taxon>Acanthomorphata</taxon>
        <taxon>Eupercaria</taxon>
        <taxon>Perciformes</taxon>
        <taxon>Cottioidei</taxon>
        <taxon>Cottales</taxon>
        <taxon>Liparidae</taxon>
        <taxon>Liparis</taxon>
    </lineage>
</organism>
<dbReference type="EMBL" id="SRLO01000409">
    <property type="protein sequence ID" value="TNN57273.1"/>
    <property type="molecule type" value="Genomic_DNA"/>
</dbReference>